<evidence type="ECO:0000256" key="1">
    <source>
        <dbReference type="SAM" id="MobiDB-lite"/>
    </source>
</evidence>
<evidence type="ECO:0000313" key="3">
    <source>
        <dbReference type="Proteomes" id="UP000217790"/>
    </source>
</evidence>
<accession>A0A2H3D063</accession>
<dbReference type="EMBL" id="KZ293672">
    <property type="protein sequence ID" value="PBK88645.1"/>
    <property type="molecule type" value="Genomic_DNA"/>
</dbReference>
<proteinExistence type="predicted"/>
<dbReference type="AlphaFoldDB" id="A0A2H3D063"/>
<keyword evidence="3" id="KW-1185">Reference proteome</keyword>
<organism evidence="2 3">
    <name type="scientific">Armillaria gallica</name>
    <name type="common">Bulbous honey fungus</name>
    <name type="synonym">Armillaria bulbosa</name>
    <dbReference type="NCBI Taxonomy" id="47427"/>
    <lineage>
        <taxon>Eukaryota</taxon>
        <taxon>Fungi</taxon>
        <taxon>Dikarya</taxon>
        <taxon>Basidiomycota</taxon>
        <taxon>Agaricomycotina</taxon>
        <taxon>Agaricomycetes</taxon>
        <taxon>Agaricomycetidae</taxon>
        <taxon>Agaricales</taxon>
        <taxon>Marasmiineae</taxon>
        <taxon>Physalacriaceae</taxon>
        <taxon>Armillaria</taxon>
    </lineage>
</organism>
<dbReference type="Proteomes" id="UP000217790">
    <property type="component" value="Unassembled WGS sequence"/>
</dbReference>
<sequence length="311" mass="35151">MVPISTICMGIVGIPMQYVWPECLLYLVQWASGDGFCQWDLLKCVLAFIVIERLQNMLGHNNDNESLPQYDYHAYKHLAIHLILESTKQWNMHRKALEDILVKDIQVNSKAKEPAKYAMSWSSLWGKLSKGCSQQYITLPYVRCRVSLQHVNWARKIKKSSPCNAPPTSPFTEHTQRAAPHAGDNDEFRRMAADWHELKRSLGAGSLGSDSKGGMVEDILEGVLDVLAEVPSRLLHSASTARQHPQCRLSEGQFMRVAPSIRVMGDRLDSQELGRDLRRARLGTGNDERKKQEGVCTPREVAMGQMWLLIG</sequence>
<feature type="region of interest" description="Disordered" evidence="1">
    <location>
        <begin position="162"/>
        <end position="183"/>
    </location>
</feature>
<gene>
    <name evidence="2" type="ORF">ARMGADRAFT_1033975</name>
</gene>
<name>A0A2H3D063_ARMGA</name>
<reference evidence="3" key="1">
    <citation type="journal article" date="2017" name="Nat. Ecol. Evol.">
        <title>Genome expansion and lineage-specific genetic innovations in the forest pathogenic fungi Armillaria.</title>
        <authorList>
            <person name="Sipos G."/>
            <person name="Prasanna A.N."/>
            <person name="Walter M.C."/>
            <person name="O'Connor E."/>
            <person name="Balint B."/>
            <person name="Krizsan K."/>
            <person name="Kiss B."/>
            <person name="Hess J."/>
            <person name="Varga T."/>
            <person name="Slot J."/>
            <person name="Riley R."/>
            <person name="Boka B."/>
            <person name="Rigling D."/>
            <person name="Barry K."/>
            <person name="Lee J."/>
            <person name="Mihaltcheva S."/>
            <person name="LaButti K."/>
            <person name="Lipzen A."/>
            <person name="Waldron R."/>
            <person name="Moloney N.M."/>
            <person name="Sperisen C."/>
            <person name="Kredics L."/>
            <person name="Vagvoelgyi C."/>
            <person name="Patrignani A."/>
            <person name="Fitzpatrick D."/>
            <person name="Nagy I."/>
            <person name="Doyle S."/>
            <person name="Anderson J.B."/>
            <person name="Grigoriev I.V."/>
            <person name="Gueldener U."/>
            <person name="Muensterkoetter M."/>
            <person name="Nagy L.G."/>
        </authorList>
    </citation>
    <scope>NUCLEOTIDE SEQUENCE [LARGE SCALE GENOMIC DNA]</scope>
    <source>
        <strain evidence="3">Ar21-2</strain>
    </source>
</reference>
<evidence type="ECO:0000313" key="2">
    <source>
        <dbReference type="EMBL" id="PBK88645.1"/>
    </source>
</evidence>
<protein>
    <submittedName>
        <fullName evidence="2">Uncharacterized protein</fullName>
    </submittedName>
</protein>
<dbReference type="InParanoid" id="A0A2H3D063"/>